<dbReference type="AlphaFoldDB" id="A0A831A2V3"/>
<dbReference type="GeneID" id="97606151"/>
<evidence type="ECO:0000313" key="1">
    <source>
        <dbReference type="EMBL" id="CCO93892.1"/>
    </source>
</evidence>
<reference evidence="1 2" key="1">
    <citation type="submission" date="2012-11" db="EMBL/GenBank/DDBJ databases">
        <authorList>
            <person name="Linke B."/>
        </authorList>
    </citation>
    <scope>NUCLEOTIDE SEQUENCE [LARGE SCALE GENOMIC DNA]</scope>
    <source>
        <strain evidence="2">CFBP 1232</strain>
    </source>
</reference>
<dbReference type="EMBL" id="CAPB01000020">
    <property type="protein sequence ID" value="CCO93892.1"/>
    <property type="molecule type" value="Genomic_DNA"/>
</dbReference>
<name>A0A831A2V3_ERWAM</name>
<gene>
    <name evidence="1" type="ORF">BN437_1962</name>
</gene>
<accession>A0A831A2V3</accession>
<sequence length="71" mass="7679">MDIHFAGQYATVSVNLCLLYAGIKQGLILLLPEAASLDEIKTNLTQIKGHAAEDFTFVSTGAQWIGSQVKK</sequence>
<evidence type="ECO:0000313" key="2">
    <source>
        <dbReference type="Proteomes" id="UP000013111"/>
    </source>
</evidence>
<reference evidence="1 2" key="2">
    <citation type="submission" date="2013-04" db="EMBL/GenBank/DDBJ databases">
        <title>Comparative genomics of 12 strains of Erwinia amylovora identifies a pan-genome with a large conserved core and provides insights into host specificity.</title>
        <authorList>
            <person name="Mann R.A."/>
            <person name="Smits T.H.M."/>
            <person name="Buehlmann A."/>
            <person name="Blom J."/>
            <person name="Goesmann A."/>
            <person name="Frey J.E."/>
            <person name="Plummer K.M."/>
            <person name="Beer S.V."/>
            <person name="Luck J."/>
            <person name="Duffy B."/>
            <person name="Rodoni B."/>
        </authorList>
    </citation>
    <scope>NUCLEOTIDE SEQUENCE [LARGE SCALE GENOMIC DNA]</scope>
    <source>
        <strain evidence="2">CFBP 1232</strain>
    </source>
</reference>
<proteinExistence type="predicted"/>
<organism evidence="1 2">
    <name type="scientific">Erwinia amylovora NBRC 12687 = CFBP 1232</name>
    <dbReference type="NCBI Taxonomy" id="1219359"/>
    <lineage>
        <taxon>Bacteria</taxon>
        <taxon>Pseudomonadati</taxon>
        <taxon>Pseudomonadota</taxon>
        <taxon>Gammaproteobacteria</taxon>
        <taxon>Enterobacterales</taxon>
        <taxon>Erwiniaceae</taxon>
        <taxon>Erwinia</taxon>
    </lineage>
</organism>
<dbReference type="RefSeq" id="WP_004157735.1">
    <property type="nucleotide sequence ID" value="NZ_BAYW01000007.1"/>
</dbReference>
<dbReference type="Proteomes" id="UP000013111">
    <property type="component" value="Unassembled WGS sequence"/>
</dbReference>
<protein>
    <submittedName>
        <fullName evidence="1">Uncharacterized protein</fullName>
    </submittedName>
</protein>
<comment type="caution">
    <text evidence="1">The sequence shown here is derived from an EMBL/GenBank/DDBJ whole genome shotgun (WGS) entry which is preliminary data.</text>
</comment>